<evidence type="ECO:0000256" key="9">
    <source>
        <dbReference type="ARBA" id="ARBA00023002"/>
    </source>
</evidence>
<keyword evidence="9 12" id="KW-0560">Oxidoreductase</keyword>
<dbReference type="AlphaFoldDB" id="A0AAX2J492"/>
<evidence type="ECO:0000313" key="18">
    <source>
        <dbReference type="EMBL" id="SQH25304.1"/>
    </source>
</evidence>
<dbReference type="InterPro" id="IPR035587">
    <property type="entry name" value="DUS-like_FMN-bd"/>
</dbReference>
<feature type="compositionally biased region" description="Polar residues" evidence="16">
    <location>
        <begin position="51"/>
        <end position="61"/>
    </location>
</feature>
<dbReference type="Gene3D" id="1.10.1200.80">
    <property type="entry name" value="Putative flavin oxidoreducatase, domain 2"/>
    <property type="match status" value="1"/>
</dbReference>
<feature type="binding site" evidence="12 15">
    <location>
        <position position="147"/>
    </location>
    <ligand>
        <name>FMN</name>
        <dbReference type="ChEBI" id="CHEBI:58210"/>
    </ligand>
</feature>
<dbReference type="GO" id="GO:0000049">
    <property type="term" value="F:tRNA binding"/>
    <property type="evidence" value="ECO:0007669"/>
    <property type="project" value="UniProtKB-UniRule"/>
</dbReference>
<dbReference type="GO" id="GO:0050660">
    <property type="term" value="F:flavin adenine dinucleotide binding"/>
    <property type="evidence" value="ECO:0007669"/>
    <property type="project" value="InterPro"/>
</dbReference>
<dbReference type="GeneID" id="93262779"/>
<proteinExistence type="inferred from homology"/>
<keyword evidence="8 12" id="KW-0694">RNA-binding</keyword>
<dbReference type="CDD" id="cd02801">
    <property type="entry name" value="DUS_like_FMN"/>
    <property type="match status" value="1"/>
</dbReference>
<evidence type="ECO:0000256" key="2">
    <source>
        <dbReference type="ARBA" id="ARBA00002790"/>
    </source>
</evidence>
<dbReference type="EC" id="1.3.1.-" evidence="12"/>
<keyword evidence="4 12" id="KW-0285">Flavoprotein</keyword>
<comment type="catalytic activity">
    <reaction evidence="11 12">
        <text>a 5,6-dihydrouridine in tRNA + NAD(+) = a uridine in tRNA + NADH + H(+)</text>
        <dbReference type="Rhea" id="RHEA:54452"/>
        <dbReference type="Rhea" id="RHEA-COMP:13339"/>
        <dbReference type="Rhea" id="RHEA-COMP:13887"/>
        <dbReference type="ChEBI" id="CHEBI:15378"/>
        <dbReference type="ChEBI" id="CHEBI:57540"/>
        <dbReference type="ChEBI" id="CHEBI:57945"/>
        <dbReference type="ChEBI" id="CHEBI:65315"/>
        <dbReference type="ChEBI" id="CHEBI:74443"/>
    </reaction>
</comment>
<feature type="binding site" evidence="15">
    <location>
        <position position="177"/>
    </location>
    <ligand>
        <name>FMN</name>
        <dbReference type="ChEBI" id="CHEBI:58210"/>
    </ligand>
</feature>
<gene>
    <name evidence="18" type="primary">dus_2</name>
    <name evidence="12" type="synonym">dusB</name>
    <name evidence="18" type="ORF">NCTC10529_01500</name>
</gene>
<evidence type="ECO:0000256" key="12">
    <source>
        <dbReference type="HAMAP-Rule" id="MF_02042"/>
    </source>
</evidence>
<comment type="function">
    <text evidence="2 12 13">Catalyzes the synthesis of 5,6-dihydrouridine (D), a modified base found in the D-loop of most tRNAs, via the reduction of the C5-C6 double bond in target uridines.</text>
</comment>
<reference evidence="18 19" key="1">
    <citation type="submission" date="2018-06" db="EMBL/GenBank/DDBJ databases">
        <authorList>
            <consortium name="Pathogen Informatics"/>
            <person name="Doyle S."/>
        </authorList>
    </citation>
    <scope>NUCLEOTIDE SEQUENCE [LARGE SCALE GENOMIC DNA]</scope>
    <source>
        <strain evidence="18 19">NCTC10529</strain>
    </source>
</reference>
<evidence type="ECO:0000256" key="7">
    <source>
        <dbReference type="ARBA" id="ARBA00022857"/>
    </source>
</evidence>
<dbReference type="GO" id="GO:0017150">
    <property type="term" value="F:tRNA dihydrouridine synthase activity"/>
    <property type="evidence" value="ECO:0007669"/>
    <property type="project" value="UniProtKB-UniRule"/>
</dbReference>
<keyword evidence="7 12" id="KW-0521">NADP</keyword>
<protein>
    <recommendedName>
        <fullName evidence="12">tRNA-dihydrouridine synthase B</fullName>
        <ecNumber evidence="12">1.3.1.-</ecNumber>
    </recommendedName>
</protein>
<dbReference type="PROSITE" id="PS01136">
    <property type="entry name" value="UPF0034"/>
    <property type="match status" value="1"/>
</dbReference>
<dbReference type="HAMAP" id="MF_02042">
    <property type="entry name" value="DusB_subfam"/>
    <property type="match status" value="1"/>
</dbReference>
<feature type="binding site" evidence="12 15">
    <location>
        <position position="78"/>
    </location>
    <ligand>
        <name>FMN</name>
        <dbReference type="ChEBI" id="CHEBI:58210"/>
    </ligand>
</feature>
<feature type="binding site" evidence="12 15">
    <location>
        <begin position="24"/>
        <end position="26"/>
    </location>
    <ligand>
        <name>FMN</name>
        <dbReference type="ChEBI" id="CHEBI:58210"/>
    </ligand>
</feature>
<comment type="similarity">
    <text evidence="13">Belongs to the dus family.</text>
</comment>
<dbReference type="InterPro" id="IPR024036">
    <property type="entry name" value="tRNA-dHydroUridine_Synthase_C"/>
</dbReference>
<dbReference type="InterPro" id="IPR032887">
    <property type="entry name" value="DusB"/>
</dbReference>
<evidence type="ECO:0000256" key="16">
    <source>
        <dbReference type="SAM" id="MobiDB-lite"/>
    </source>
</evidence>
<feature type="domain" description="DUS-like FMN-binding" evidence="17">
    <location>
        <begin position="22"/>
        <end position="320"/>
    </location>
</feature>
<dbReference type="InterPro" id="IPR004652">
    <property type="entry name" value="DusB-like"/>
</dbReference>
<evidence type="ECO:0000256" key="15">
    <source>
        <dbReference type="PIRSR" id="PIRSR006621-2"/>
    </source>
</evidence>
<dbReference type="InterPro" id="IPR018517">
    <property type="entry name" value="tRNA_hU_synthase_CS"/>
</dbReference>
<feature type="binding site" evidence="12">
    <location>
        <begin position="208"/>
        <end position="210"/>
    </location>
    <ligand>
        <name>FMN</name>
        <dbReference type="ChEBI" id="CHEBI:58210"/>
    </ligand>
</feature>
<dbReference type="Gene3D" id="3.20.20.70">
    <property type="entry name" value="Aldolase class I"/>
    <property type="match status" value="1"/>
</dbReference>
<dbReference type="Pfam" id="PF01207">
    <property type="entry name" value="Dus"/>
    <property type="match status" value="1"/>
</dbReference>
<keyword evidence="5 12" id="KW-0288">FMN</keyword>
<evidence type="ECO:0000259" key="17">
    <source>
        <dbReference type="Pfam" id="PF01207"/>
    </source>
</evidence>
<dbReference type="Proteomes" id="UP000248598">
    <property type="component" value="Chromosome 1"/>
</dbReference>
<feature type="active site" description="Proton donor" evidence="12 14">
    <location>
        <position position="108"/>
    </location>
</feature>
<dbReference type="GO" id="GO:0010181">
    <property type="term" value="F:FMN binding"/>
    <property type="evidence" value="ECO:0007669"/>
    <property type="project" value="UniProtKB-UniRule"/>
</dbReference>
<comment type="catalytic activity">
    <reaction evidence="10 12">
        <text>a 5,6-dihydrouridine in tRNA + NADP(+) = a uridine in tRNA + NADPH + H(+)</text>
        <dbReference type="Rhea" id="RHEA:23624"/>
        <dbReference type="Rhea" id="RHEA-COMP:13339"/>
        <dbReference type="Rhea" id="RHEA-COMP:13887"/>
        <dbReference type="ChEBI" id="CHEBI:15378"/>
        <dbReference type="ChEBI" id="CHEBI:57783"/>
        <dbReference type="ChEBI" id="CHEBI:58349"/>
        <dbReference type="ChEBI" id="CHEBI:65315"/>
        <dbReference type="ChEBI" id="CHEBI:74443"/>
    </reaction>
</comment>
<evidence type="ECO:0000256" key="1">
    <source>
        <dbReference type="ARBA" id="ARBA00001917"/>
    </source>
</evidence>
<evidence type="ECO:0000256" key="3">
    <source>
        <dbReference type="ARBA" id="ARBA00022555"/>
    </source>
</evidence>
<dbReference type="PIRSF" id="PIRSF006621">
    <property type="entry name" value="Dus"/>
    <property type="match status" value="1"/>
</dbReference>
<evidence type="ECO:0000256" key="6">
    <source>
        <dbReference type="ARBA" id="ARBA00022694"/>
    </source>
</evidence>
<dbReference type="InterPro" id="IPR013785">
    <property type="entry name" value="Aldolase_TIM"/>
</dbReference>
<dbReference type="NCBIfam" id="TIGR00737">
    <property type="entry name" value="nifR3_yhdG"/>
    <property type="match status" value="1"/>
</dbReference>
<evidence type="ECO:0000256" key="13">
    <source>
        <dbReference type="PIRNR" id="PIRNR006621"/>
    </source>
</evidence>
<sequence>MTSMNPTAQTLPTIQQANKIILSPMAGITDRPTRQLARQFGANWTVSEMLSSDPTLQNTQKSRNRRNHDGEQGVIVVQIAGSDPTQLADAARLNAEHGAQVIDINMGCPAKKVCNVLAGSALLQNEKLVEQILHAVVQAASVPVTLKTRLGWDDEHKNILTIAKMAEQAGIVALAIHGRTRTQMYKGQAQYDLIAEVKQTISLPVWANGDIDSPQKARQVLQQTGADGILIGRAAQGQPWLFADVAHFLQHGTLPNALTMQAACTTILAHVQSLHEFYGELAGTRIARKHIGWYLARLDGGEACRQHINRLDDARAQYDYLARFLEQQCETQSHWRRDYE</sequence>
<keyword evidence="15" id="KW-0547">Nucleotide-binding</keyword>
<dbReference type="SUPFAM" id="SSF51395">
    <property type="entry name" value="FMN-linked oxidoreductases"/>
    <property type="match status" value="1"/>
</dbReference>
<feature type="binding site" evidence="12 15">
    <location>
        <begin position="232"/>
        <end position="233"/>
    </location>
    <ligand>
        <name>FMN</name>
        <dbReference type="ChEBI" id="CHEBI:58210"/>
    </ligand>
</feature>
<evidence type="ECO:0000313" key="19">
    <source>
        <dbReference type="Proteomes" id="UP000248598"/>
    </source>
</evidence>
<evidence type="ECO:0000256" key="4">
    <source>
        <dbReference type="ARBA" id="ARBA00022630"/>
    </source>
</evidence>
<dbReference type="EMBL" id="LS483426">
    <property type="protein sequence ID" value="SQH25304.1"/>
    <property type="molecule type" value="Genomic_DNA"/>
</dbReference>
<evidence type="ECO:0000256" key="10">
    <source>
        <dbReference type="ARBA" id="ARBA00048205"/>
    </source>
</evidence>
<dbReference type="RefSeq" id="WP_003786877.1">
    <property type="nucleotide sequence ID" value="NZ_CP091518.1"/>
</dbReference>
<feature type="region of interest" description="Disordered" evidence="16">
    <location>
        <begin position="51"/>
        <end position="71"/>
    </location>
</feature>
<evidence type="ECO:0000256" key="11">
    <source>
        <dbReference type="ARBA" id="ARBA00048802"/>
    </source>
</evidence>
<comment type="cofactor">
    <cofactor evidence="1 12 13 15">
        <name>FMN</name>
        <dbReference type="ChEBI" id="CHEBI:58210"/>
    </cofactor>
</comment>
<dbReference type="PANTHER" id="PTHR45846">
    <property type="entry name" value="TRNA-DIHYDROURIDINE(47) SYNTHASE [NAD(P)(+)]-LIKE"/>
    <property type="match status" value="1"/>
</dbReference>
<name>A0AAX2J492_KINKI</name>
<organism evidence="18 19">
    <name type="scientific">Kingella kingae</name>
    <dbReference type="NCBI Taxonomy" id="504"/>
    <lineage>
        <taxon>Bacteria</taxon>
        <taxon>Pseudomonadati</taxon>
        <taxon>Pseudomonadota</taxon>
        <taxon>Betaproteobacteria</taxon>
        <taxon>Neisseriales</taxon>
        <taxon>Neisseriaceae</taxon>
        <taxon>Kingella</taxon>
    </lineage>
</organism>
<dbReference type="PANTHER" id="PTHR45846:SF1">
    <property type="entry name" value="TRNA-DIHYDROURIDINE(47) SYNTHASE [NAD(P)(+)]-LIKE"/>
    <property type="match status" value="1"/>
</dbReference>
<comment type="similarity">
    <text evidence="12">Belongs to the Dus family. DusB subfamily.</text>
</comment>
<dbReference type="InterPro" id="IPR001269">
    <property type="entry name" value="DUS_fam"/>
</dbReference>
<evidence type="ECO:0000256" key="5">
    <source>
        <dbReference type="ARBA" id="ARBA00022643"/>
    </source>
</evidence>
<evidence type="ECO:0000256" key="8">
    <source>
        <dbReference type="ARBA" id="ARBA00022884"/>
    </source>
</evidence>
<accession>A0AAX2J492</accession>
<evidence type="ECO:0000256" key="14">
    <source>
        <dbReference type="PIRSR" id="PIRSR006621-1"/>
    </source>
</evidence>
<keyword evidence="3 12" id="KW-0820">tRNA-binding</keyword>
<keyword evidence="6 12" id="KW-0819">tRNA processing</keyword>